<evidence type="ECO:0000256" key="1">
    <source>
        <dbReference type="SAM" id="MobiDB-lite"/>
    </source>
</evidence>
<name>A0A1B6FGC8_9HEMI</name>
<dbReference type="EMBL" id="GECZ01020500">
    <property type="protein sequence ID" value="JAS49269.1"/>
    <property type="molecule type" value="Transcribed_RNA"/>
</dbReference>
<organism evidence="2">
    <name type="scientific">Cuerna arida</name>
    <dbReference type="NCBI Taxonomy" id="1464854"/>
    <lineage>
        <taxon>Eukaryota</taxon>
        <taxon>Metazoa</taxon>
        <taxon>Ecdysozoa</taxon>
        <taxon>Arthropoda</taxon>
        <taxon>Hexapoda</taxon>
        <taxon>Insecta</taxon>
        <taxon>Pterygota</taxon>
        <taxon>Neoptera</taxon>
        <taxon>Paraneoptera</taxon>
        <taxon>Hemiptera</taxon>
        <taxon>Auchenorrhyncha</taxon>
        <taxon>Membracoidea</taxon>
        <taxon>Cicadellidae</taxon>
        <taxon>Cicadellinae</taxon>
        <taxon>Proconiini</taxon>
        <taxon>Cuerna</taxon>
    </lineage>
</organism>
<evidence type="ECO:0000313" key="2">
    <source>
        <dbReference type="EMBL" id="JAS49269.1"/>
    </source>
</evidence>
<proteinExistence type="predicted"/>
<dbReference type="AlphaFoldDB" id="A0A1B6FGC8"/>
<feature type="compositionally biased region" description="Acidic residues" evidence="1">
    <location>
        <begin position="1"/>
        <end position="12"/>
    </location>
</feature>
<gene>
    <name evidence="2" type="ORF">g.46387</name>
</gene>
<protein>
    <submittedName>
        <fullName evidence="2">Uncharacterized protein</fullName>
    </submittedName>
</protein>
<feature type="region of interest" description="Disordered" evidence="1">
    <location>
        <begin position="1"/>
        <end position="29"/>
    </location>
</feature>
<reference evidence="2" key="1">
    <citation type="submission" date="2015-11" db="EMBL/GenBank/DDBJ databases">
        <title>De novo transcriptome assembly of four potential Pierce s Disease insect vectors from Arizona vineyards.</title>
        <authorList>
            <person name="Tassone E.E."/>
        </authorList>
    </citation>
    <scope>NUCLEOTIDE SEQUENCE</scope>
</reference>
<accession>A0A1B6FGC8</accession>
<feature type="compositionally biased region" description="Basic residues" evidence="1">
    <location>
        <begin position="18"/>
        <end position="27"/>
    </location>
</feature>
<feature type="non-terminal residue" evidence="2">
    <location>
        <position position="200"/>
    </location>
</feature>
<sequence length="200" mass="23005">MSDCGDTSDDSGENVIKHGTKKRKSHGRVRDVMKKLKVSTHESGPDCRCKRLKFFDRINKDERKRLISDFNNLESTNIQSIYLAGLISVHDIKTRRSRKPENEASYNEKTYTYKVRIKNEGKLVEVPICYKAFLSIHGVTGRRVQPIKKNLKVKGSAPFDQRGKYDHKHCRTPEDVKQSVIDHIASFKGRTSHYGLNKTN</sequence>